<geneLocation type="mitochondrion" evidence="12"/>
<protein>
    <recommendedName>
        <fullName evidence="4 10">NADH-ubiquinone oxidoreductase chain 4</fullName>
        <ecNumber evidence="3 10">7.1.1.2</ecNumber>
    </recommendedName>
</protein>
<dbReference type="PANTHER" id="PTHR42703">
    <property type="entry name" value="NADH DEHYDROGENASE"/>
    <property type="match status" value="1"/>
</dbReference>
<keyword evidence="10" id="KW-0830">Ubiquinone</keyword>
<dbReference type="InterPro" id="IPR003918">
    <property type="entry name" value="NADH_UbQ_OxRdtase"/>
</dbReference>
<dbReference type="CTD" id="4538"/>
<organism evidence="12">
    <name type="scientific">Cichlidarus nyanzae</name>
    <dbReference type="NCBI Taxonomy" id="608002"/>
    <lineage>
        <taxon>Eukaryota</taxon>
        <taxon>Metazoa</taxon>
        <taxon>Spiralia</taxon>
        <taxon>Lophotrochozoa</taxon>
        <taxon>Platyhelminthes</taxon>
        <taxon>Monogenea</taxon>
        <taxon>Monopisthocotylea</taxon>
        <taxon>Gyrodactylidea</taxon>
        <taxon>Gyrodactylidae</taxon>
        <taxon>Cichlidarus</taxon>
    </lineage>
</organism>
<feature type="transmembrane region" description="Helical" evidence="10">
    <location>
        <begin position="146"/>
        <end position="163"/>
    </location>
</feature>
<comment type="function">
    <text evidence="10">Core subunit of the mitochondrial membrane respiratory chain NADH dehydrogenase (Complex I) which catalyzes electron transfer from NADH through the respiratory chain, using ubiquinone as an electron acceptor. Essential for the catalytic activity and assembly of complex I.</text>
</comment>
<keyword evidence="10" id="KW-0520">NAD</keyword>
<dbReference type="GO" id="GO:0008137">
    <property type="term" value="F:NADH dehydrogenase (ubiquinone) activity"/>
    <property type="evidence" value="ECO:0007669"/>
    <property type="project" value="UniProtKB-UniRule"/>
</dbReference>
<keyword evidence="10" id="KW-0813">Transport</keyword>
<evidence type="ECO:0000313" key="12">
    <source>
        <dbReference type="EMBL" id="AWW03126.1"/>
    </source>
</evidence>
<feature type="transmembrane region" description="Helical" evidence="10">
    <location>
        <begin position="265"/>
        <end position="286"/>
    </location>
</feature>
<feature type="transmembrane region" description="Helical" evidence="10">
    <location>
        <begin position="117"/>
        <end position="139"/>
    </location>
</feature>
<feature type="transmembrane region" description="Helical" evidence="10">
    <location>
        <begin position="338"/>
        <end position="357"/>
    </location>
</feature>
<keyword evidence="8 10" id="KW-0472">Membrane</keyword>
<feature type="transmembrane region" description="Helical" evidence="10">
    <location>
        <begin position="306"/>
        <end position="329"/>
    </location>
</feature>
<evidence type="ECO:0000256" key="1">
    <source>
        <dbReference type="ARBA" id="ARBA00004651"/>
    </source>
</evidence>
<evidence type="ECO:0000256" key="2">
    <source>
        <dbReference type="ARBA" id="ARBA00009025"/>
    </source>
</evidence>
<keyword evidence="10 12" id="KW-0496">Mitochondrion</keyword>
<reference evidence="12" key="1">
    <citation type="journal article" date="2018" name="BMC Genomics">
        <title>The first next-generation sequencing approach to the mitochondrial phylogeny of African monogenean parasites (Platyhelminthes: Gyrodactylidae and Dactylogyridae).</title>
        <authorList>
            <person name="Vanhove M.P.M."/>
            <person name="Briscoe A.G."/>
            <person name="Jorissen M.W.P."/>
            <person name="Littlewood D.T.J."/>
            <person name="Huyse T."/>
        </authorList>
    </citation>
    <scope>NUCLEOTIDE SEQUENCE</scope>
</reference>
<dbReference type="RefSeq" id="YP_009504425.1">
    <property type="nucleotide sequence ID" value="NC_038214.1"/>
</dbReference>
<dbReference type="EMBL" id="MG970256">
    <property type="protein sequence ID" value="AWW03126.1"/>
    <property type="molecule type" value="Genomic_DNA"/>
</dbReference>
<comment type="similarity">
    <text evidence="2 10">Belongs to the complex I subunit 4 family.</text>
</comment>
<evidence type="ECO:0000256" key="5">
    <source>
        <dbReference type="ARBA" id="ARBA00022475"/>
    </source>
</evidence>
<dbReference type="GO" id="GO:0005886">
    <property type="term" value="C:plasma membrane"/>
    <property type="evidence" value="ECO:0007669"/>
    <property type="project" value="UniProtKB-SubCell"/>
</dbReference>
<accession>A0A2Z4GPJ6</accession>
<comment type="catalytic activity">
    <reaction evidence="9 10">
        <text>a ubiquinone + NADH + 5 H(+)(in) = a ubiquinol + NAD(+) + 4 H(+)(out)</text>
        <dbReference type="Rhea" id="RHEA:29091"/>
        <dbReference type="Rhea" id="RHEA-COMP:9565"/>
        <dbReference type="Rhea" id="RHEA-COMP:9566"/>
        <dbReference type="ChEBI" id="CHEBI:15378"/>
        <dbReference type="ChEBI" id="CHEBI:16389"/>
        <dbReference type="ChEBI" id="CHEBI:17976"/>
        <dbReference type="ChEBI" id="CHEBI:57540"/>
        <dbReference type="ChEBI" id="CHEBI:57945"/>
        <dbReference type="EC" id="7.1.1.2"/>
    </reaction>
</comment>
<feature type="transmembrane region" description="Helical" evidence="10">
    <location>
        <begin position="6"/>
        <end position="26"/>
    </location>
</feature>
<evidence type="ECO:0000256" key="7">
    <source>
        <dbReference type="ARBA" id="ARBA00022989"/>
    </source>
</evidence>
<evidence type="ECO:0000256" key="8">
    <source>
        <dbReference type="ARBA" id="ARBA00023136"/>
    </source>
</evidence>
<dbReference type="AlphaFoldDB" id="A0A2Z4GPJ6"/>
<dbReference type="EC" id="7.1.1.2" evidence="3 10"/>
<feature type="transmembrane region" description="Helical" evidence="10">
    <location>
        <begin position="86"/>
        <end position="105"/>
    </location>
</feature>
<dbReference type="GO" id="GO:0042773">
    <property type="term" value="P:ATP synthesis coupled electron transport"/>
    <property type="evidence" value="ECO:0007669"/>
    <property type="project" value="InterPro"/>
</dbReference>
<sequence length="399" mass="45959">MILWQILPISFLFILLNLLFPLISSIELNLINFSINDFSLVLCIIPLIILFSLYLFIISELNYLNLLLIVISSISGILCFITTNIIYFFILYELSIICLLFSLFIGSPYSERSMAGWYFLGYLTIGGIPLLILCLYLSLTIDNLSYFNLTSSINYILFIIFITKVPLFPFHSWLPIVHAEANSYVSIMLSGYIMKLGLIGIYRYFYISGEYLKLYILIFFAFSVLFFFSSICEIDNKRWLAFLSLGHISIGILGLFSLDIGSDSIVSIFGYGHGLSVFILFYFFYIISNNLGSRNWLLILHNNNNIINLILVICLLSLISFPPSVLFFCELILFNSSIVVLSILFIFSLYIFFSLLPPILNIGLLISRRLNTFSSNFYYNSIFLLFSILYLYFFGILYI</sequence>
<evidence type="ECO:0000256" key="4">
    <source>
        <dbReference type="ARBA" id="ARBA00021006"/>
    </source>
</evidence>
<feature type="transmembrane region" description="Helical" evidence="10">
    <location>
        <begin position="183"/>
        <end position="202"/>
    </location>
</feature>
<dbReference type="Pfam" id="PF00361">
    <property type="entry name" value="Proton_antipo_M"/>
    <property type="match status" value="1"/>
</dbReference>
<feature type="transmembrane region" description="Helical" evidence="10">
    <location>
        <begin position="63"/>
        <end position="81"/>
    </location>
</feature>
<feature type="transmembrane region" description="Helical" evidence="10">
    <location>
        <begin position="38"/>
        <end position="57"/>
    </location>
</feature>
<evidence type="ECO:0000256" key="3">
    <source>
        <dbReference type="ARBA" id="ARBA00012944"/>
    </source>
</evidence>
<dbReference type="GO" id="GO:0031966">
    <property type="term" value="C:mitochondrial membrane"/>
    <property type="evidence" value="ECO:0007669"/>
    <property type="project" value="UniProtKB-SubCell"/>
</dbReference>
<evidence type="ECO:0000256" key="6">
    <source>
        <dbReference type="ARBA" id="ARBA00022692"/>
    </source>
</evidence>
<keyword evidence="6 10" id="KW-0812">Transmembrane</keyword>
<proteinExistence type="inferred from homology"/>
<feature type="transmembrane region" description="Helical" evidence="10">
    <location>
        <begin position="377"/>
        <end position="398"/>
    </location>
</feature>
<keyword evidence="5" id="KW-1003">Cell membrane</keyword>
<feature type="domain" description="NADH:quinone oxidoreductase/Mrp antiporter transmembrane" evidence="11">
    <location>
        <begin position="83"/>
        <end position="348"/>
    </location>
</feature>
<keyword evidence="10" id="KW-0679">Respiratory chain</keyword>
<evidence type="ECO:0000259" key="11">
    <source>
        <dbReference type="Pfam" id="PF00361"/>
    </source>
</evidence>
<keyword evidence="7 10" id="KW-1133">Transmembrane helix</keyword>
<name>A0A2Z4GPJ6_9PLAT</name>
<evidence type="ECO:0000256" key="9">
    <source>
        <dbReference type="ARBA" id="ARBA00049551"/>
    </source>
</evidence>
<feature type="transmembrane region" description="Helical" evidence="10">
    <location>
        <begin position="214"/>
        <end position="232"/>
    </location>
</feature>
<dbReference type="InterPro" id="IPR001750">
    <property type="entry name" value="ND/Mrp_TM"/>
</dbReference>
<keyword evidence="10" id="KW-0249">Electron transport</keyword>
<comment type="subcellular location">
    <subcellularLocation>
        <location evidence="1">Cell membrane</location>
        <topology evidence="1">Multi-pass membrane protein</topology>
    </subcellularLocation>
    <subcellularLocation>
        <location evidence="10">Mitochondrion membrane</location>
        <topology evidence="10">Multi-pass membrane protein</topology>
    </subcellularLocation>
</comment>
<gene>
    <name evidence="12" type="primary">ND4</name>
</gene>
<reference evidence="12" key="2">
    <citation type="submission" date="2018-02" db="EMBL/GenBank/DDBJ databases">
        <authorList>
            <person name="Vanhove M.P.M."/>
            <person name="Briscoe A.G."/>
            <person name="Jorissen M.W.P."/>
            <person name="Littlewood D.T.J."/>
            <person name="Huyse T."/>
        </authorList>
    </citation>
    <scope>NUCLEOTIDE SEQUENCE</scope>
</reference>
<dbReference type="PRINTS" id="PR01437">
    <property type="entry name" value="NUOXDRDTASE4"/>
</dbReference>
<feature type="transmembrane region" description="Helical" evidence="10">
    <location>
        <begin position="238"/>
        <end position="258"/>
    </location>
</feature>
<dbReference type="InterPro" id="IPR050586">
    <property type="entry name" value="CPA3_Na-H_Antiporter_D"/>
</dbReference>
<dbReference type="PANTHER" id="PTHR42703:SF1">
    <property type="entry name" value="NA(+)_H(+) ANTIPORTER SUBUNIT D1"/>
    <property type="match status" value="1"/>
</dbReference>
<evidence type="ECO:0000256" key="10">
    <source>
        <dbReference type="RuleBase" id="RU003297"/>
    </source>
</evidence>
<dbReference type="GeneID" id="37543562"/>